<dbReference type="OrthoDB" id="1862401at2759"/>
<accession>A0A835ENV8</accession>
<dbReference type="EMBL" id="JACEFO010001756">
    <property type="protein sequence ID" value="KAF8708853.1"/>
    <property type="molecule type" value="Genomic_DNA"/>
</dbReference>
<dbReference type="InterPro" id="IPR051504">
    <property type="entry name" value="Plant_metabolite_acyltrans"/>
</dbReference>
<evidence type="ECO:0000313" key="3">
    <source>
        <dbReference type="EMBL" id="KAF8708853.1"/>
    </source>
</evidence>
<dbReference type="PANTHER" id="PTHR31625">
    <property type="match status" value="1"/>
</dbReference>
<name>A0A835ENV8_9POAL</name>
<evidence type="ECO:0000313" key="4">
    <source>
        <dbReference type="Proteomes" id="UP000636709"/>
    </source>
</evidence>
<evidence type="ECO:0000256" key="1">
    <source>
        <dbReference type="ARBA" id="ARBA00022679"/>
    </source>
</evidence>
<keyword evidence="1" id="KW-0808">Transferase</keyword>
<dbReference type="Gene3D" id="3.30.559.10">
    <property type="entry name" value="Chloramphenicol acetyltransferase-like domain"/>
    <property type="match status" value="2"/>
</dbReference>
<dbReference type="InterPro" id="IPR023213">
    <property type="entry name" value="CAT-like_dom_sf"/>
</dbReference>
<dbReference type="Proteomes" id="UP000636709">
    <property type="component" value="Unassembled WGS sequence"/>
</dbReference>
<dbReference type="Gramene" id="Dexi9B01G0000220.1">
    <property type="protein sequence ID" value="Dexi9B01G0000220.1:cds"/>
    <property type="gene ID" value="Dexi9B01G0000220"/>
</dbReference>
<sequence length="479" mass="50736">MAAAGDSSSSSSSNRFRVLDTTLVAPAAPAPPARSLPLTFLDVKWLHLPPVERVFFYRLISPDDADVAAILSGLRTSLSQALRAFYPLAGHVRILHNNGRRRHELCYRPGDAVPFTTAAYDDLDDDIDGAGRPVRVAALAPLAPQLPKGRAVLAVQATLLLSTTRGGQQGRALALGVTVHHSACDGAASTHFLHTWAAAATRRSPPPPPPVMMDRVPDPRGLYDLYLNSLPPMITHDGFEFVSKPPSSFEDKLLATFTLPHSLQQSIKAAVAGEAARRGITPPPRCSSMLATYAFIWCCCCRATTMPTTTGMVGTTTSYFLFSVDQRRRLSPPVPDTYLGNCLCPAIAAAPEQELAAAGVAGLMAACTAVAAALEEEVREGAQANGWWDTCVDRVKQAVARGTLLSVAGSPRFRVYDVDFGLGRPAKVAMVSAAKGGAMPVAEARGSAGGVEVGVSLPAAHMERFQKCFADGIAWLSAP</sequence>
<keyword evidence="2" id="KW-0012">Acyltransferase</keyword>
<organism evidence="3 4">
    <name type="scientific">Digitaria exilis</name>
    <dbReference type="NCBI Taxonomy" id="1010633"/>
    <lineage>
        <taxon>Eukaryota</taxon>
        <taxon>Viridiplantae</taxon>
        <taxon>Streptophyta</taxon>
        <taxon>Embryophyta</taxon>
        <taxon>Tracheophyta</taxon>
        <taxon>Spermatophyta</taxon>
        <taxon>Magnoliopsida</taxon>
        <taxon>Liliopsida</taxon>
        <taxon>Poales</taxon>
        <taxon>Poaceae</taxon>
        <taxon>PACMAD clade</taxon>
        <taxon>Panicoideae</taxon>
        <taxon>Panicodae</taxon>
        <taxon>Paniceae</taxon>
        <taxon>Anthephorinae</taxon>
        <taxon>Digitaria</taxon>
    </lineage>
</organism>
<dbReference type="Pfam" id="PF02458">
    <property type="entry name" value="Transferase"/>
    <property type="match status" value="1"/>
</dbReference>
<comment type="caution">
    <text evidence="3">The sequence shown here is derived from an EMBL/GenBank/DDBJ whole genome shotgun (WGS) entry which is preliminary data.</text>
</comment>
<gene>
    <name evidence="3" type="ORF">HU200_030244</name>
</gene>
<dbReference type="AlphaFoldDB" id="A0A835ENV8"/>
<keyword evidence="4" id="KW-1185">Reference proteome</keyword>
<reference evidence="3" key="1">
    <citation type="submission" date="2020-07" db="EMBL/GenBank/DDBJ databases">
        <title>Genome sequence and genetic diversity analysis of an under-domesticated orphan crop, white fonio (Digitaria exilis).</title>
        <authorList>
            <person name="Bennetzen J.L."/>
            <person name="Chen S."/>
            <person name="Ma X."/>
            <person name="Wang X."/>
            <person name="Yssel A.E.J."/>
            <person name="Chaluvadi S.R."/>
            <person name="Johnson M."/>
            <person name="Gangashetty P."/>
            <person name="Hamidou F."/>
            <person name="Sanogo M.D."/>
            <person name="Zwaenepoel A."/>
            <person name="Wallace J."/>
            <person name="Van De Peer Y."/>
            <person name="Van Deynze A."/>
        </authorList>
    </citation>
    <scope>NUCLEOTIDE SEQUENCE</scope>
    <source>
        <tissue evidence="3">Leaves</tissue>
    </source>
</reference>
<protein>
    <submittedName>
        <fullName evidence="3">Uncharacterized protein</fullName>
    </submittedName>
</protein>
<evidence type="ECO:0000256" key="2">
    <source>
        <dbReference type="ARBA" id="ARBA00023315"/>
    </source>
</evidence>
<dbReference type="GO" id="GO:0016747">
    <property type="term" value="F:acyltransferase activity, transferring groups other than amino-acyl groups"/>
    <property type="evidence" value="ECO:0007669"/>
    <property type="project" value="UniProtKB-ARBA"/>
</dbReference>
<proteinExistence type="predicted"/>